<dbReference type="GO" id="GO:0005096">
    <property type="term" value="F:GTPase activator activity"/>
    <property type="evidence" value="ECO:0007669"/>
    <property type="project" value="UniProtKB-KW"/>
</dbReference>
<evidence type="ECO:0000313" key="12">
    <source>
        <dbReference type="Proteomes" id="UP001152795"/>
    </source>
</evidence>
<keyword evidence="3" id="KW-0007">Acetylation</keyword>
<feature type="domain" description="RanBD1" evidence="10">
    <location>
        <begin position="20"/>
        <end position="160"/>
    </location>
</feature>
<evidence type="ECO:0000256" key="4">
    <source>
        <dbReference type="ARBA" id="ARBA00056716"/>
    </source>
</evidence>
<dbReference type="Proteomes" id="UP001152795">
    <property type="component" value="Unassembled WGS sequence"/>
</dbReference>
<dbReference type="SUPFAM" id="SSF50729">
    <property type="entry name" value="PH domain-like"/>
    <property type="match status" value="1"/>
</dbReference>
<dbReference type="PROSITE" id="PS50196">
    <property type="entry name" value="RANBD1"/>
    <property type="match status" value="1"/>
</dbReference>
<comment type="subunit">
    <text evidence="6">Interacts with RAN (via C-terminus of GTP-bound form) but not with GDP-bound RAN. Identified in a complex composed of RAN, RANGAP1 and RANBP1. Identified in a complex that contains TNPO1, RAN and RANBP1. Identified in a complex that contains CSE1L, KPNA2, RAN and RANBP1. Identified in a complex with nucleotide-free RAN and RCC1.</text>
</comment>
<evidence type="ECO:0000256" key="8">
    <source>
        <dbReference type="ARBA" id="ARBA00081162"/>
    </source>
</evidence>
<feature type="compositionally biased region" description="Basic and acidic residues" evidence="9">
    <location>
        <begin position="210"/>
        <end position="241"/>
    </location>
</feature>
<dbReference type="InterPro" id="IPR045256">
    <property type="entry name" value="RanBP1_RanBD"/>
</dbReference>
<name>A0A6S7GB99_PARCT</name>
<keyword evidence="12" id="KW-1185">Reference proteome</keyword>
<dbReference type="EMBL" id="CACRXK020000534">
    <property type="protein sequence ID" value="CAB3982700.1"/>
    <property type="molecule type" value="Genomic_DNA"/>
</dbReference>
<feature type="compositionally biased region" description="Basic and acidic residues" evidence="9">
    <location>
        <begin position="176"/>
        <end position="197"/>
    </location>
</feature>
<keyword evidence="1" id="KW-0343">GTPase activation</keyword>
<evidence type="ECO:0000256" key="1">
    <source>
        <dbReference type="ARBA" id="ARBA00022468"/>
    </source>
</evidence>
<dbReference type="InterPro" id="IPR011993">
    <property type="entry name" value="PH-like_dom_sf"/>
</dbReference>
<dbReference type="CDD" id="cd13179">
    <property type="entry name" value="RanBD_RanBP1"/>
    <property type="match status" value="1"/>
</dbReference>
<dbReference type="AlphaFoldDB" id="A0A6S7GB99"/>
<gene>
    <name evidence="11" type="ORF">PACLA_8A051447</name>
</gene>
<dbReference type="GO" id="GO:0006913">
    <property type="term" value="P:nucleocytoplasmic transport"/>
    <property type="evidence" value="ECO:0007669"/>
    <property type="project" value="InterPro"/>
</dbReference>
<evidence type="ECO:0000256" key="5">
    <source>
        <dbReference type="ARBA" id="ARBA00061276"/>
    </source>
</evidence>
<dbReference type="InterPro" id="IPR045255">
    <property type="entry name" value="RanBP1-like"/>
</dbReference>
<dbReference type="Gene3D" id="2.30.29.30">
    <property type="entry name" value="Pleckstrin-homology domain (PH domain)/Phosphotyrosine-binding domain (PTB)"/>
    <property type="match status" value="1"/>
</dbReference>
<keyword evidence="2" id="KW-0597">Phosphoprotein</keyword>
<evidence type="ECO:0000256" key="9">
    <source>
        <dbReference type="SAM" id="MobiDB-lite"/>
    </source>
</evidence>
<dbReference type="PANTHER" id="PTHR23138:SF94">
    <property type="entry name" value="RAN BINDING PROTEIN 1"/>
    <property type="match status" value="1"/>
</dbReference>
<evidence type="ECO:0000256" key="7">
    <source>
        <dbReference type="ARBA" id="ARBA00067380"/>
    </source>
</evidence>
<feature type="region of interest" description="Disordered" evidence="9">
    <location>
        <begin position="176"/>
        <end position="247"/>
    </location>
</feature>
<dbReference type="GO" id="GO:0005643">
    <property type="term" value="C:nuclear pore"/>
    <property type="evidence" value="ECO:0007669"/>
    <property type="project" value="TreeGrafter"/>
</dbReference>
<comment type="function">
    <text evidence="4">Plays a role in RAN-dependent nucleocytoplasmic transport. Alleviates the TNPO1-dependent inhibition of RAN GTPase activity and mediates the dissociation of RAN from proteins involved in transport into the nucleus. Induces a conformation change in the complex formed by XPO1 and RAN that triggers the release of the nuclear export signal of cargo proteins. Promotes the disassembly of the complex formed by RAN and importin beta. Promotes dissociation of RAN from a complex with KPNA2 and CSE1L. Required for normal mitotic spindle assembly and normal progress through mitosis via its effect on RAN. Does not increase the RAN GTPase activity by itself, but increases GTP hydrolysis mediated by RANGAP1. Inhibits RCC1-dependent exchange of RAN-bound GDP by GTP.</text>
</comment>
<evidence type="ECO:0000313" key="11">
    <source>
        <dbReference type="EMBL" id="CAB3982700.1"/>
    </source>
</evidence>
<sequence>MSADQVHSCEDTTPSSPEIHFEPVVTLAKVDVKTFEENEEEMVKLRAKLFRYIIGQHDTSPEWKERGIGDVKILKNRAKHSYRLVMRREKTLKVCANHFLTKDMELKPNCGSDRAWVWNVSADYADEEPRKETLAIRFANAENAKKFKEVFDKCKEKVGNPANDVESEKLANELESLKVNDDSEKPNEQGDEPKESSGEGTSTETNAEEPQEKVEETEKEPDTVTESKSETSDNPPEKTDDSPPSDQ</sequence>
<protein>
    <recommendedName>
        <fullName evidence="7">Ran-specific GTPase-activating protein</fullName>
    </recommendedName>
    <alternativeName>
        <fullName evidence="8">Ran-binding protein 1</fullName>
    </alternativeName>
</protein>
<dbReference type="OrthoDB" id="2357150at2759"/>
<evidence type="ECO:0000259" key="10">
    <source>
        <dbReference type="PROSITE" id="PS50196"/>
    </source>
</evidence>
<evidence type="ECO:0000256" key="6">
    <source>
        <dbReference type="ARBA" id="ARBA00066150"/>
    </source>
</evidence>
<reference evidence="11" key="1">
    <citation type="submission" date="2020-04" db="EMBL/GenBank/DDBJ databases">
        <authorList>
            <person name="Alioto T."/>
            <person name="Alioto T."/>
            <person name="Gomez Garrido J."/>
        </authorList>
    </citation>
    <scope>NUCLEOTIDE SEQUENCE</scope>
    <source>
        <strain evidence="11">A484AB</strain>
    </source>
</reference>
<accession>A0A6S7GB99</accession>
<comment type="similarity">
    <text evidence="5">Belongs to the RANBP1 family.</text>
</comment>
<comment type="caution">
    <text evidence="11">The sequence shown here is derived from an EMBL/GenBank/DDBJ whole genome shotgun (WGS) entry which is preliminary data.</text>
</comment>
<dbReference type="PANTHER" id="PTHR23138">
    <property type="entry name" value="RAN BINDING PROTEIN"/>
    <property type="match status" value="1"/>
</dbReference>
<dbReference type="GO" id="GO:0005737">
    <property type="term" value="C:cytoplasm"/>
    <property type="evidence" value="ECO:0007669"/>
    <property type="project" value="TreeGrafter"/>
</dbReference>
<evidence type="ECO:0000256" key="3">
    <source>
        <dbReference type="ARBA" id="ARBA00022990"/>
    </source>
</evidence>
<organism evidence="11 12">
    <name type="scientific">Paramuricea clavata</name>
    <name type="common">Red gorgonian</name>
    <name type="synonym">Violescent sea-whip</name>
    <dbReference type="NCBI Taxonomy" id="317549"/>
    <lineage>
        <taxon>Eukaryota</taxon>
        <taxon>Metazoa</taxon>
        <taxon>Cnidaria</taxon>
        <taxon>Anthozoa</taxon>
        <taxon>Octocorallia</taxon>
        <taxon>Malacalcyonacea</taxon>
        <taxon>Plexauridae</taxon>
        <taxon>Paramuricea</taxon>
    </lineage>
</organism>
<dbReference type="InterPro" id="IPR000156">
    <property type="entry name" value="Ran_bind_dom"/>
</dbReference>
<dbReference type="FunFam" id="2.30.29.30:FF:000824">
    <property type="entry name" value="Ran-specific GTPase-activating protein"/>
    <property type="match status" value="1"/>
</dbReference>
<proteinExistence type="inferred from homology"/>
<dbReference type="SMART" id="SM00160">
    <property type="entry name" value="RanBD"/>
    <property type="match status" value="1"/>
</dbReference>
<dbReference type="Pfam" id="PF00638">
    <property type="entry name" value="Ran_BP1"/>
    <property type="match status" value="1"/>
</dbReference>
<evidence type="ECO:0000256" key="2">
    <source>
        <dbReference type="ARBA" id="ARBA00022553"/>
    </source>
</evidence>